<feature type="transmembrane region" description="Helical" evidence="1">
    <location>
        <begin position="346"/>
        <end position="365"/>
    </location>
</feature>
<dbReference type="PANTHER" id="PTHR35902:SF3">
    <property type="entry name" value="NPCBM-ASSOCIATED, NEW3 DOMAIN OF ALPHA-GALACTOSIDASE"/>
    <property type="match status" value="1"/>
</dbReference>
<evidence type="ECO:0000313" key="3">
    <source>
        <dbReference type="Proteomes" id="UP000006622"/>
    </source>
</evidence>
<dbReference type="EMBL" id="CP002101">
    <property type="protein sequence ID" value="AEH61620.1"/>
    <property type="molecule type" value="Genomic_DNA"/>
</dbReference>
<dbReference type="AlphaFoldDB" id="F7XQM1"/>
<gene>
    <name evidence="2" type="ordered locus">Mzhil_1785</name>
</gene>
<accession>F7XQM1</accession>
<evidence type="ECO:0000313" key="2">
    <source>
        <dbReference type="EMBL" id="AEH61620.1"/>
    </source>
</evidence>
<protein>
    <submittedName>
        <fullName evidence="2">Uncharacterized protein</fullName>
    </submittedName>
</protein>
<dbReference type="Proteomes" id="UP000006622">
    <property type="component" value="Chromosome"/>
</dbReference>
<organism evidence="2 3">
    <name type="scientific">Methanosalsum zhilinae (strain DSM 4017 / NBRC 107636 / OCM 62 / WeN5)</name>
    <name type="common">Methanohalophilus zhilinae</name>
    <dbReference type="NCBI Taxonomy" id="679901"/>
    <lineage>
        <taxon>Archaea</taxon>
        <taxon>Methanobacteriati</taxon>
        <taxon>Methanobacteriota</taxon>
        <taxon>Stenosarchaea group</taxon>
        <taxon>Methanomicrobia</taxon>
        <taxon>Methanosarcinales</taxon>
        <taxon>Methanosarcinaceae</taxon>
        <taxon>Methanosalsum</taxon>
    </lineage>
</organism>
<feature type="transmembrane region" description="Helical" evidence="1">
    <location>
        <begin position="12"/>
        <end position="34"/>
    </location>
</feature>
<dbReference type="STRING" id="679901.Mzhil_1785"/>
<dbReference type="HOGENOM" id="CLU_028008_0_0_2"/>
<keyword evidence="1" id="KW-0812">Transmembrane</keyword>
<dbReference type="InterPro" id="IPR013783">
    <property type="entry name" value="Ig-like_fold"/>
</dbReference>
<dbReference type="KEGG" id="mzh:Mzhil_1785"/>
<dbReference type="Gene3D" id="2.60.40.10">
    <property type="entry name" value="Immunoglobulins"/>
    <property type="match status" value="1"/>
</dbReference>
<keyword evidence="3" id="KW-1185">Reference proteome</keyword>
<evidence type="ECO:0000256" key="1">
    <source>
        <dbReference type="SAM" id="Phobius"/>
    </source>
</evidence>
<dbReference type="OrthoDB" id="56770at2157"/>
<name>F7XQM1_METZD</name>
<keyword evidence="1" id="KW-1133">Transmembrane helix</keyword>
<dbReference type="RefSeq" id="WP_013899056.1">
    <property type="nucleotide sequence ID" value="NC_015676.1"/>
</dbReference>
<keyword evidence="1" id="KW-0472">Membrane</keyword>
<sequence precursor="true">MRFWNRISKAAIYISLAAITIIMILVFAAGPIAAQAADNNDLLAPGYGFSTNYYRGYGEPDINFSLIGDPEFERGDIAMLQINLVNRGVLYGFKADKRVGSDDTGAHELSLKELEYESRRTTAIGLKAELKSDTDYIKIDPATSSHTVEKLVPGELLEDPLEFMITISNNAPAGEYILSIPISYKYQSQARMTGSQTALIGMPGMDHTAHYTNVNKTLYVPIRIKESPKFEITQISSSEKLYPGSTKTLSVTYQNIGEVAAEDAILRTIAILPLSTDRSTTYLGNMEPGEERTVNFQVFAESDAVGKKYNINSEIRYLDNNNDLKFSDDMKIGIEVEPTRAGISPGLIALIGIFILGIYLIFSVIRNIDHYK</sequence>
<reference evidence="2" key="1">
    <citation type="submission" date="2010-07" db="EMBL/GenBank/DDBJ databases">
        <title>The complete genome of Methanosalsum zhilinae DSM 4017.</title>
        <authorList>
            <consortium name="US DOE Joint Genome Institute (JGI-PGF)"/>
            <person name="Lucas S."/>
            <person name="Copeland A."/>
            <person name="Lapidus A."/>
            <person name="Glavina del Rio T."/>
            <person name="Dalin E."/>
            <person name="Tice H."/>
            <person name="Bruce D."/>
            <person name="Goodwin L."/>
            <person name="Pitluck S."/>
            <person name="Kyrpides N."/>
            <person name="Mavromatis K."/>
            <person name="Ovchinnikova G."/>
            <person name="Daligault H."/>
            <person name="Detter J.C."/>
            <person name="Han C."/>
            <person name="Tapia R."/>
            <person name="Larimer F."/>
            <person name="Land M."/>
            <person name="Hauser L."/>
            <person name="Markowitz V."/>
            <person name="Cheng J.-F."/>
            <person name="Hugenholtz P."/>
            <person name="Woyke T."/>
            <person name="Wu D."/>
            <person name="Spring S."/>
            <person name="Schueler E."/>
            <person name="Brambilla E."/>
            <person name="Klenk H.-P."/>
            <person name="Eisen J.A."/>
        </authorList>
    </citation>
    <scope>NUCLEOTIDE SEQUENCE</scope>
    <source>
        <strain evidence="2">DSM 4017</strain>
    </source>
</reference>
<dbReference type="GeneID" id="10823426"/>
<dbReference type="PANTHER" id="PTHR35902">
    <property type="entry name" value="S-LAYER DOMAIN-LIKE PROTEIN-RELATED"/>
    <property type="match status" value="1"/>
</dbReference>
<proteinExistence type="predicted"/>